<gene>
    <name evidence="1" type="ORF">SAMN02745219_01853</name>
</gene>
<dbReference type="STRING" id="1121432.SAMN02745219_01853"/>
<name>A0A1M6GYN3_9FIRM</name>
<dbReference type="EMBL" id="FQZM01000021">
    <property type="protein sequence ID" value="SHJ15061.1"/>
    <property type="molecule type" value="Genomic_DNA"/>
</dbReference>
<sequence length="71" mass="8086">MFLEMRQLHSGRRAVEVYTALLEHRPYRDRSFTKAEVLAELERQGFPGEVVHVLAGVGEVVAGKIARSRKH</sequence>
<dbReference type="OrthoDB" id="9798833at2"/>
<evidence type="ECO:0000313" key="1">
    <source>
        <dbReference type="EMBL" id="SHJ15061.1"/>
    </source>
</evidence>
<reference evidence="2" key="1">
    <citation type="submission" date="2016-11" db="EMBL/GenBank/DDBJ databases">
        <authorList>
            <person name="Varghese N."/>
            <person name="Submissions S."/>
        </authorList>
    </citation>
    <scope>NUCLEOTIDE SEQUENCE [LARGE SCALE GENOMIC DNA]</scope>
    <source>
        <strain evidence="2">DSM 16057</strain>
    </source>
</reference>
<accession>A0A1M6GYN3</accession>
<organism evidence="1 2">
    <name type="scientific">Desulfofundulus thermosubterraneus DSM 16057</name>
    <dbReference type="NCBI Taxonomy" id="1121432"/>
    <lineage>
        <taxon>Bacteria</taxon>
        <taxon>Bacillati</taxon>
        <taxon>Bacillota</taxon>
        <taxon>Clostridia</taxon>
        <taxon>Eubacteriales</taxon>
        <taxon>Peptococcaceae</taxon>
        <taxon>Desulfofundulus</taxon>
    </lineage>
</organism>
<keyword evidence="2" id="KW-1185">Reference proteome</keyword>
<evidence type="ECO:0000313" key="2">
    <source>
        <dbReference type="Proteomes" id="UP000184529"/>
    </source>
</evidence>
<proteinExistence type="predicted"/>
<dbReference type="Proteomes" id="UP000184529">
    <property type="component" value="Unassembled WGS sequence"/>
</dbReference>
<dbReference type="RefSeq" id="WP_072869083.1">
    <property type="nucleotide sequence ID" value="NZ_FQZM01000021.1"/>
</dbReference>
<dbReference type="AlphaFoldDB" id="A0A1M6GYN3"/>
<protein>
    <submittedName>
        <fullName evidence="1">Uncharacterized protein</fullName>
    </submittedName>
</protein>